<dbReference type="Proteomes" id="UP000054558">
    <property type="component" value="Unassembled WGS sequence"/>
</dbReference>
<dbReference type="Pfam" id="PF08706">
    <property type="entry name" value="D5_N"/>
    <property type="match status" value="1"/>
</dbReference>
<gene>
    <name evidence="4" type="ORF">KFL_016840010</name>
</gene>
<keyword evidence="1" id="KW-0378">Hydrolase</keyword>
<dbReference type="AlphaFoldDB" id="A0A1Y1IRT8"/>
<dbReference type="InterPro" id="IPR051620">
    <property type="entry name" value="ORF904-like_C"/>
</dbReference>
<accession>A0A1Y1IRT8</accession>
<dbReference type="PANTHER" id="PTHR35372:SF2">
    <property type="entry name" value="SF3 HELICASE DOMAIN-CONTAINING PROTEIN"/>
    <property type="match status" value="1"/>
</dbReference>
<dbReference type="GO" id="GO:0016787">
    <property type="term" value="F:hydrolase activity"/>
    <property type="evidence" value="ECO:0007669"/>
    <property type="project" value="UniProtKB-KW"/>
</dbReference>
<keyword evidence="5" id="KW-1185">Reference proteome</keyword>
<dbReference type="EMBL" id="DF238633">
    <property type="protein sequence ID" value="GAQ93590.1"/>
    <property type="molecule type" value="Genomic_DNA"/>
</dbReference>
<feature type="domain" description="Bacteriophage/plasmid primase P4 C-terminal" evidence="3">
    <location>
        <begin position="251"/>
        <end position="419"/>
    </location>
</feature>
<dbReference type="PANTHER" id="PTHR35372">
    <property type="entry name" value="ATP BINDING PROTEIN-RELATED"/>
    <property type="match status" value="1"/>
</dbReference>
<protein>
    <recommendedName>
        <fullName evidence="3">Bacteriophage/plasmid primase P4 C-terminal domain-containing protein</fullName>
    </recommendedName>
</protein>
<evidence type="ECO:0000256" key="1">
    <source>
        <dbReference type="ARBA" id="ARBA00022801"/>
    </source>
</evidence>
<organism evidence="4 5">
    <name type="scientific">Klebsormidium nitens</name>
    <name type="common">Green alga</name>
    <name type="synonym">Ulothrix nitens</name>
    <dbReference type="NCBI Taxonomy" id="105231"/>
    <lineage>
        <taxon>Eukaryota</taxon>
        <taxon>Viridiplantae</taxon>
        <taxon>Streptophyta</taxon>
        <taxon>Klebsormidiophyceae</taxon>
        <taxon>Klebsormidiales</taxon>
        <taxon>Klebsormidiaceae</taxon>
        <taxon>Klebsormidium</taxon>
    </lineage>
</organism>
<sequence length="434" mass="48984">MTFSLSQSEQAGLRNCSNRARIPYKGKAVGIDVRGRGGMLYTAPSSYTGLDGRLRSYVWDHEILPDRSNLRAVPDWLISILNDSNEASSGTRRQVPRDGDGAREPQAVPFGPPRPIEDPQRIPPPVVLERVKACVAATGDDASCFDRLKMGDRGPMYVFRVAGPRRCPYGNHHDGSNNFSVLVRKRDLLYFCNSSECQGVRPVLKIGELTCSEAMSGGETRAFSADDVCAINSLHKRFVDAWAFEGDVGGSKIVAEMYAGCGRLCFDGEFWHYWDGRRVVADEKSAFFVKNVLINQLRIVDKRVRDEWSATIETTRDEEHREVLKQQLKRLRTYDNSREMGSTLELAPGELFVPNFIQQLDANPDILNVRNGVLNLRTGMLDAHRPEYMCSKIAETDSMDFVDRELAKRRWLRLNDALRSCLQDGVISRMDRLQ</sequence>
<dbReference type="SMART" id="SM00885">
    <property type="entry name" value="D5_N"/>
    <property type="match status" value="1"/>
</dbReference>
<dbReference type="InterPro" id="IPR014818">
    <property type="entry name" value="Phage/plasmid_primase_P4_C"/>
</dbReference>
<proteinExistence type="predicted"/>
<feature type="region of interest" description="Disordered" evidence="2">
    <location>
        <begin position="87"/>
        <end position="120"/>
    </location>
</feature>
<evidence type="ECO:0000313" key="5">
    <source>
        <dbReference type="Proteomes" id="UP000054558"/>
    </source>
</evidence>
<evidence type="ECO:0000256" key="2">
    <source>
        <dbReference type="SAM" id="MobiDB-lite"/>
    </source>
</evidence>
<reference evidence="4 5" key="1">
    <citation type="journal article" date="2014" name="Nat. Commun.">
        <title>Klebsormidium flaccidum genome reveals primary factors for plant terrestrial adaptation.</title>
        <authorList>
            <person name="Hori K."/>
            <person name="Maruyama F."/>
            <person name="Fujisawa T."/>
            <person name="Togashi T."/>
            <person name="Yamamoto N."/>
            <person name="Seo M."/>
            <person name="Sato S."/>
            <person name="Yamada T."/>
            <person name="Mori H."/>
            <person name="Tajima N."/>
            <person name="Moriyama T."/>
            <person name="Ikeuchi M."/>
            <person name="Watanabe M."/>
            <person name="Wada H."/>
            <person name="Kobayashi K."/>
            <person name="Saito M."/>
            <person name="Masuda T."/>
            <person name="Sasaki-Sekimoto Y."/>
            <person name="Mashiguchi K."/>
            <person name="Awai K."/>
            <person name="Shimojima M."/>
            <person name="Masuda S."/>
            <person name="Iwai M."/>
            <person name="Nobusawa T."/>
            <person name="Narise T."/>
            <person name="Kondo S."/>
            <person name="Saito H."/>
            <person name="Sato R."/>
            <person name="Murakawa M."/>
            <person name="Ihara Y."/>
            <person name="Oshima-Yamada Y."/>
            <person name="Ohtaka K."/>
            <person name="Satoh M."/>
            <person name="Sonobe K."/>
            <person name="Ishii M."/>
            <person name="Ohtani R."/>
            <person name="Kanamori-Sato M."/>
            <person name="Honoki R."/>
            <person name="Miyazaki D."/>
            <person name="Mochizuki H."/>
            <person name="Umetsu J."/>
            <person name="Higashi K."/>
            <person name="Shibata D."/>
            <person name="Kamiya Y."/>
            <person name="Sato N."/>
            <person name="Nakamura Y."/>
            <person name="Tabata S."/>
            <person name="Ida S."/>
            <person name="Kurokawa K."/>
            <person name="Ohta H."/>
        </authorList>
    </citation>
    <scope>NUCLEOTIDE SEQUENCE [LARGE SCALE GENOMIC DNA]</scope>
    <source>
        <strain evidence="4 5">NIES-2285</strain>
    </source>
</reference>
<name>A0A1Y1IRT8_KLENI</name>
<evidence type="ECO:0000259" key="3">
    <source>
        <dbReference type="SMART" id="SM00885"/>
    </source>
</evidence>
<evidence type="ECO:0000313" key="4">
    <source>
        <dbReference type="EMBL" id="GAQ93590.1"/>
    </source>
</evidence>